<keyword evidence="2" id="KW-1185">Reference proteome</keyword>
<evidence type="ECO:0000313" key="1">
    <source>
        <dbReference type="EMBL" id="KXA16232.1"/>
    </source>
</evidence>
<sequence>MKHKSITKPKKSDKVLLEKDKIKQLEDEIIYLNGKLKGLTPPS</sequence>
<dbReference type="Proteomes" id="UP000070401">
    <property type="component" value="Unassembled WGS sequence"/>
</dbReference>
<gene>
    <name evidence="1" type="ORF">HMPREF3221_02077</name>
</gene>
<accession>A0A133NIW4</accession>
<evidence type="ECO:0000313" key="2">
    <source>
        <dbReference type="Proteomes" id="UP000070401"/>
    </source>
</evidence>
<protein>
    <submittedName>
        <fullName evidence="1">Uncharacterized protein</fullName>
    </submittedName>
</protein>
<name>A0A133NIW4_FUSNU</name>
<dbReference type="GeneID" id="79811160"/>
<dbReference type="EMBL" id="LRPY01000224">
    <property type="protein sequence ID" value="KXA16232.1"/>
    <property type="molecule type" value="Genomic_DNA"/>
</dbReference>
<organism evidence="1 2">
    <name type="scientific">Fusobacterium nucleatum</name>
    <dbReference type="NCBI Taxonomy" id="851"/>
    <lineage>
        <taxon>Bacteria</taxon>
        <taxon>Fusobacteriati</taxon>
        <taxon>Fusobacteriota</taxon>
        <taxon>Fusobacteriia</taxon>
        <taxon>Fusobacteriales</taxon>
        <taxon>Fusobacteriaceae</taxon>
        <taxon>Fusobacterium</taxon>
    </lineage>
</organism>
<proteinExistence type="predicted"/>
<reference evidence="2" key="1">
    <citation type="submission" date="2016-01" db="EMBL/GenBank/DDBJ databases">
        <authorList>
            <person name="Mitreva M."/>
            <person name="Pepin K.H."/>
            <person name="Mihindukulasuriya K.A."/>
            <person name="Fulton R."/>
            <person name="Fronick C."/>
            <person name="O'Laughlin M."/>
            <person name="Miner T."/>
            <person name="Herter B."/>
            <person name="Rosa B.A."/>
            <person name="Cordes M."/>
            <person name="Tomlinson C."/>
            <person name="Wollam A."/>
            <person name="Palsikar V.B."/>
            <person name="Mardis E.R."/>
            <person name="Wilson R.K."/>
        </authorList>
    </citation>
    <scope>NUCLEOTIDE SEQUENCE [LARGE SCALE GENOMIC DNA]</scope>
    <source>
        <strain evidence="2">MJR7757B</strain>
    </source>
</reference>
<dbReference type="RefSeq" id="WP_257719717.1">
    <property type="nucleotide sequence ID" value="NZ_KQ956774.1"/>
</dbReference>
<dbReference type="PATRIC" id="fig|851.8.peg.2095"/>
<dbReference type="AlphaFoldDB" id="A0A133NIW4"/>
<comment type="caution">
    <text evidence="1">The sequence shown here is derived from an EMBL/GenBank/DDBJ whole genome shotgun (WGS) entry which is preliminary data.</text>
</comment>